<evidence type="ECO:0000313" key="2">
    <source>
        <dbReference type="Proteomes" id="UP001054252"/>
    </source>
</evidence>
<accession>A0AAV5LWW9</accession>
<sequence length="48" mass="5273">MPISNMPPILEAFEGKRVNVVDEGHGHRARTLASPTPGDHCSPWMIYG</sequence>
<proteinExistence type="predicted"/>
<dbReference type="EMBL" id="BPVZ01000149">
    <property type="protein sequence ID" value="GKV41304.1"/>
    <property type="molecule type" value="Genomic_DNA"/>
</dbReference>
<comment type="caution">
    <text evidence="1">The sequence shown here is derived from an EMBL/GenBank/DDBJ whole genome shotgun (WGS) entry which is preliminary data.</text>
</comment>
<protein>
    <submittedName>
        <fullName evidence="1">Uncharacterized protein</fullName>
    </submittedName>
</protein>
<evidence type="ECO:0000313" key="1">
    <source>
        <dbReference type="EMBL" id="GKV41304.1"/>
    </source>
</evidence>
<dbReference type="Proteomes" id="UP001054252">
    <property type="component" value="Unassembled WGS sequence"/>
</dbReference>
<dbReference type="AlphaFoldDB" id="A0AAV5LWW9"/>
<keyword evidence="2" id="KW-1185">Reference proteome</keyword>
<reference evidence="1 2" key="1">
    <citation type="journal article" date="2021" name="Commun. Biol.">
        <title>The genome of Shorea leprosula (Dipterocarpaceae) highlights the ecological relevance of drought in aseasonal tropical rainforests.</title>
        <authorList>
            <person name="Ng K.K.S."/>
            <person name="Kobayashi M.J."/>
            <person name="Fawcett J.A."/>
            <person name="Hatakeyama M."/>
            <person name="Paape T."/>
            <person name="Ng C.H."/>
            <person name="Ang C.C."/>
            <person name="Tnah L.H."/>
            <person name="Lee C.T."/>
            <person name="Nishiyama T."/>
            <person name="Sese J."/>
            <person name="O'Brien M.J."/>
            <person name="Copetti D."/>
            <person name="Mohd Noor M.I."/>
            <person name="Ong R.C."/>
            <person name="Putra M."/>
            <person name="Sireger I.Z."/>
            <person name="Indrioko S."/>
            <person name="Kosugi Y."/>
            <person name="Izuno A."/>
            <person name="Isagi Y."/>
            <person name="Lee S.L."/>
            <person name="Shimizu K.K."/>
        </authorList>
    </citation>
    <scope>NUCLEOTIDE SEQUENCE [LARGE SCALE GENOMIC DNA]</scope>
    <source>
        <strain evidence="1">214</strain>
    </source>
</reference>
<name>A0AAV5LWW9_9ROSI</name>
<gene>
    <name evidence="1" type="ORF">SLEP1_g48852</name>
</gene>
<organism evidence="1 2">
    <name type="scientific">Rubroshorea leprosula</name>
    <dbReference type="NCBI Taxonomy" id="152421"/>
    <lineage>
        <taxon>Eukaryota</taxon>
        <taxon>Viridiplantae</taxon>
        <taxon>Streptophyta</taxon>
        <taxon>Embryophyta</taxon>
        <taxon>Tracheophyta</taxon>
        <taxon>Spermatophyta</taxon>
        <taxon>Magnoliopsida</taxon>
        <taxon>eudicotyledons</taxon>
        <taxon>Gunneridae</taxon>
        <taxon>Pentapetalae</taxon>
        <taxon>rosids</taxon>
        <taxon>malvids</taxon>
        <taxon>Malvales</taxon>
        <taxon>Dipterocarpaceae</taxon>
        <taxon>Rubroshorea</taxon>
    </lineage>
</organism>